<dbReference type="GO" id="GO:0016020">
    <property type="term" value="C:membrane"/>
    <property type="evidence" value="ECO:0007669"/>
    <property type="project" value="UniProtKB-SubCell"/>
</dbReference>
<dbReference type="OMA" id="ELLYIAC"/>
<comment type="caution">
    <text evidence="8">The sequence shown here is derived from an EMBL/GenBank/DDBJ whole genome shotgun (WGS) entry which is preliminary data.</text>
</comment>
<keyword evidence="9" id="KW-1185">Reference proteome</keyword>
<gene>
    <name evidence="8" type="ORF">NOR_02875</name>
</gene>
<name>A0A167G3S0_METRR</name>
<dbReference type="OrthoDB" id="3936451at2759"/>
<dbReference type="Proteomes" id="UP000243498">
    <property type="component" value="Unassembled WGS sequence"/>
</dbReference>
<feature type="transmembrane region" description="Helical" evidence="6">
    <location>
        <begin position="43"/>
        <end position="62"/>
    </location>
</feature>
<feature type="transmembrane region" description="Helical" evidence="6">
    <location>
        <begin position="120"/>
        <end position="143"/>
    </location>
</feature>
<evidence type="ECO:0000256" key="3">
    <source>
        <dbReference type="ARBA" id="ARBA00022989"/>
    </source>
</evidence>
<accession>A0A167G3S0</accession>
<dbReference type="STRING" id="1081105.A0A167G3S0"/>
<dbReference type="EMBL" id="AZHC01000007">
    <property type="protein sequence ID" value="OAA46122.1"/>
    <property type="molecule type" value="Genomic_DNA"/>
</dbReference>
<evidence type="ECO:0000313" key="9">
    <source>
        <dbReference type="Proteomes" id="UP000243498"/>
    </source>
</evidence>
<evidence type="ECO:0000256" key="6">
    <source>
        <dbReference type="SAM" id="Phobius"/>
    </source>
</evidence>
<dbReference type="InterPro" id="IPR049326">
    <property type="entry name" value="Rhodopsin_dom_fungi"/>
</dbReference>
<dbReference type="PANTHER" id="PTHR33048:SF96">
    <property type="entry name" value="INTEGRAL MEMBRANE PROTEIN"/>
    <property type="match status" value="1"/>
</dbReference>
<organism evidence="8 9">
    <name type="scientific">Metarhizium rileyi (strain RCEF 4871)</name>
    <name type="common">Nomuraea rileyi</name>
    <dbReference type="NCBI Taxonomy" id="1649241"/>
    <lineage>
        <taxon>Eukaryota</taxon>
        <taxon>Fungi</taxon>
        <taxon>Dikarya</taxon>
        <taxon>Ascomycota</taxon>
        <taxon>Pezizomycotina</taxon>
        <taxon>Sordariomycetes</taxon>
        <taxon>Hypocreomycetidae</taxon>
        <taxon>Hypocreales</taxon>
        <taxon>Clavicipitaceae</taxon>
        <taxon>Metarhizium</taxon>
    </lineage>
</organism>
<feature type="transmembrane region" description="Helical" evidence="6">
    <location>
        <begin position="206"/>
        <end position="229"/>
    </location>
</feature>
<dbReference type="InterPro" id="IPR052337">
    <property type="entry name" value="SAT4-like"/>
</dbReference>
<keyword evidence="3 6" id="KW-1133">Transmembrane helix</keyword>
<dbReference type="Pfam" id="PF20684">
    <property type="entry name" value="Fung_rhodopsin"/>
    <property type="match status" value="1"/>
</dbReference>
<evidence type="ECO:0000256" key="4">
    <source>
        <dbReference type="ARBA" id="ARBA00023136"/>
    </source>
</evidence>
<feature type="transmembrane region" description="Helical" evidence="6">
    <location>
        <begin position="178"/>
        <end position="194"/>
    </location>
</feature>
<comment type="similarity">
    <text evidence="5">Belongs to the SAT4 family.</text>
</comment>
<dbReference type="AlphaFoldDB" id="A0A167G3S0"/>
<reference evidence="8 9" key="1">
    <citation type="journal article" date="2016" name="Genome Biol. Evol.">
        <title>Divergent and convergent evolution of fungal pathogenicity.</title>
        <authorList>
            <person name="Shang Y."/>
            <person name="Xiao G."/>
            <person name="Zheng P."/>
            <person name="Cen K."/>
            <person name="Zhan S."/>
            <person name="Wang C."/>
        </authorList>
    </citation>
    <scope>NUCLEOTIDE SEQUENCE [LARGE SCALE GENOMIC DNA]</scope>
    <source>
        <strain evidence="8 9">RCEF 4871</strain>
    </source>
</reference>
<feature type="transmembrane region" description="Helical" evidence="6">
    <location>
        <begin position="241"/>
        <end position="261"/>
    </location>
</feature>
<feature type="transmembrane region" description="Helical" evidence="6">
    <location>
        <begin position="7"/>
        <end position="28"/>
    </location>
</feature>
<feature type="transmembrane region" description="Helical" evidence="6">
    <location>
        <begin position="82"/>
        <end position="108"/>
    </location>
</feature>
<feature type="domain" description="Rhodopsin" evidence="7">
    <location>
        <begin position="25"/>
        <end position="266"/>
    </location>
</feature>
<keyword evidence="2 6" id="KW-0812">Transmembrane</keyword>
<proteinExistence type="inferred from homology"/>
<evidence type="ECO:0000256" key="2">
    <source>
        <dbReference type="ARBA" id="ARBA00022692"/>
    </source>
</evidence>
<comment type="subcellular location">
    <subcellularLocation>
        <location evidence="1">Membrane</location>
        <topology evidence="1">Multi-pass membrane protein</topology>
    </subcellularLocation>
</comment>
<evidence type="ECO:0000259" key="7">
    <source>
        <dbReference type="Pfam" id="PF20684"/>
    </source>
</evidence>
<protein>
    <recommendedName>
        <fullName evidence="7">Rhodopsin domain-containing protein</fullName>
    </recommendedName>
</protein>
<sequence>MQDRSRQVLIVNIVFMTLTTAVVGLRIYCRGWIVRALGIDDKLMLATWVLFMAFLTAQLLCIAHGTGKHRKVLTVMDNTDALIWYFVGELLYIACTSLLKISVGFFLLRISADLRHIWIIRTPMILTAVFGLTYFFISVFQCSPVSAFWEHSPRAPGYCISEGFVLVITYTASSLNCLADWVFGVLPVFFVWTLKMPFRTRVMVSVILSFAAVGSSATIVRATFVPSLLNKDDYLYATVDIATWSAIELGVGISAASMATLKPLVELLSYKVGLSSTGPSNSNWQDYHRGRHAQSGYIRSASAPSVRIQNLRRGDGRNGCDFMCNREDETC</sequence>
<dbReference type="PANTHER" id="PTHR33048">
    <property type="entry name" value="PTH11-LIKE INTEGRAL MEMBRANE PROTEIN (AFU_ORTHOLOGUE AFUA_5G11245)"/>
    <property type="match status" value="1"/>
</dbReference>
<evidence type="ECO:0000256" key="5">
    <source>
        <dbReference type="ARBA" id="ARBA00038359"/>
    </source>
</evidence>
<keyword evidence="4 6" id="KW-0472">Membrane</keyword>
<evidence type="ECO:0000256" key="1">
    <source>
        <dbReference type="ARBA" id="ARBA00004141"/>
    </source>
</evidence>
<evidence type="ECO:0000313" key="8">
    <source>
        <dbReference type="EMBL" id="OAA46122.1"/>
    </source>
</evidence>